<name>A0A017TCW6_9BACT</name>
<evidence type="ECO:0000256" key="1">
    <source>
        <dbReference type="SAM" id="MobiDB-lite"/>
    </source>
</evidence>
<comment type="caution">
    <text evidence="3">The sequence shown here is derived from an EMBL/GenBank/DDBJ whole genome shotgun (WGS) entry which is preliminary data.</text>
</comment>
<dbReference type="RefSeq" id="WP_044240102.1">
    <property type="nucleotide sequence ID" value="NZ_ASRX01000016.1"/>
</dbReference>
<dbReference type="EMBL" id="ASRX01000016">
    <property type="protein sequence ID" value="EYF06471.1"/>
    <property type="molecule type" value="Genomic_DNA"/>
</dbReference>
<keyword evidence="2" id="KW-0812">Transmembrane</keyword>
<sequence length="182" mass="17786">MAEAPKRRLPIVGSEVQGRGRGGERGGGEPPEDAGAGGARGGEGEGEARPAWQWAVFGMVATFGAWMPLAVGTQALLQQVVLGVAGGEVPAGTQAAMVGLNALAFGVAAAAGGALVGRFGAPAGLREASAGGALAGGLAWALALTQGAGAGVLVWAILLVVMASLGGGAGRLGGWLGRRWRR</sequence>
<reference evidence="3 4" key="1">
    <citation type="submission" date="2013-05" db="EMBL/GenBank/DDBJ databases">
        <title>Genome assembly of Chondromyces apiculatus DSM 436.</title>
        <authorList>
            <person name="Sharma G."/>
            <person name="Khatri I."/>
            <person name="Kaur C."/>
            <person name="Mayilraj S."/>
            <person name="Subramanian S."/>
        </authorList>
    </citation>
    <scope>NUCLEOTIDE SEQUENCE [LARGE SCALE GENOMIC DNA]</scope>
    <source>
        <strain evidence="3 4">DSM 436</strain>
    </source>
</reference>
<keyword evidence="2" id="KW-1133">Transmembrane helix</keyword>
<feature type="transmembrane region" description="Helical" evidence="2">
    <location>
        <begin position="54"/>
        <end position="77"/>
    </location>
</feature>
<dbReference type="AlphaFoldDB" id="A0A017TCW6"/>
<protein>
    <submittedName>
        <fullName evidence="3">Uncharacterized protein</fullName>
    </submittedName>
</protein>
<feature type="transmembrane region" description="Helical" evidence="2">
    <location>
        <begin position="128"/>
        <end position="146"/>
    </location>
</feature>
<dbReference type="Proteomes" id="UP000019678">
    <property type="component" value="Unassembled WGS sequence"/>
</dbReference>
<feature type="region of interest" description="Disordered" evidence="1">
    <location>
        <begin position="1"/>
        <end position="47"/>
    </location>
</feature>
<evidence type="ECO:0000313" key="4">
    <source>
        <dbReference type="Proteomes" id="UP000019678"/>
    </source>
</evidence>
<keyword evidence="2" id="KW-0472">Membrane</keyword>
<gene>
    <name evidence="3" type="ORF">CAP_2001</name>
</gene>
<evidence type="ECO:0000313" key="3">
    <source>
        <dbReference type="EMBL" id="EYF06471.1"/>
    </source>
</evidence>
<evidence type="ECO:0000256" key="2">
    <source>
        <dbReference type="SAM" id="Phobius"/>
    </source>
</evidence>
<organism evidence="3 4">
    <name type="scientific">Chondromyces apiculatus DSM 436</name>
    <dbReference type="NCBI Taxonomy" id="1192034"/>
    <lineage>
        <taxon>Bacteria</taxon>
        <taxon>Pseudomonadati</taxon>
        <taxon>Myxococcota</taxon>
        <taxon>Polyangia</taxon>
        <taxon>Polyangiales</taxon>
        <taxon>Polyangiaceae</taxon>
        <taxon>Chondromyces</taxon>
    </lineage>
</organism>
<feature type="transmembrane region" description="Helical" evidence="2">
    <location>
        <begin position="97"/>
        <end position="116"/>
    </location>
</feature>
<feature type="transmembrane region" description="Helical" evidence="2">
    <location>
        <begin position="152"/>
        <end position="172"/>
    </location>
</feature>
<dbReference type="STRING" id="1192034.CAP_2001"/>
<proteinExistence type="predicted"/>
<keyword evidence="4" id="KW-1185">Reference proteome</keyword>
<accession>A0A017TCW6</accession>